<comment type="caution">
    <text evidence="9">The sequence shown here is derived from an EMBL/GenBank/DDBJ whole genome shotgun (WGS) entry which is preliminary data.</text>
</comment>
<organism evidence="9 10">
    <name type="scientific">Streptodolium elevatio</name>
    <dbReference type="NCBI Taxonomy" id="3157996"/>
    <lineage>
        <taxon>Bacteria</taxon>
        <taxon>Bacillati</taxon>
        <taxon>Actinomycetota</taxon>
        <taxon>Actinomycetes</taxon>
        <taxon>Kitasatosporales</taxon>
        <taxon>Streptomycetaceae</taxon>
        <taxon>Streptodolium</taxon>
    </lineage>
</organism>
<feature type="transmembrane region" description="Helical" evidence="7">
    <location>
        <begin position="280"/>
        <end position="302"/>
    </location>
</feature>
<keyword evidence="4 7" id="KW-0812">Transmembrane</keyword>
<feature type="domain" description="ABC transmembrane type-1" evidence="8">
    <location>
        <begin position="98"/>
        <end position="299"/>
    </location>
</feature>
<dbReference type="SUPFAM" id="SSF161098">
    <property type="entry name" value="MetI-like"/>
    <property type="match status" value="1"/>
</dbReference>
<dbReference type="InterPro" id="IPR035906">
    <property type="entry name" value="MetI-like_sf"/>
</dbReference>
<feature type="transmembrane region" description="Helical" evidence="7">
    <location>
        <begin position="226"/>
        <end position="246"/>
    </location>
</feature>
<keyword evidence="3" id="KW-1003">Cell membrane</keyword>
<evidence type="ECO:0000256" key="2">
    <source>
        <dbReference type="ARBA" id="ARBA00022448"/>
    </source>
</evidence>
<feature type="transmembrane region" description="Helical" evidence="7">
    <location>
        <begin position="12"/>
        <end position="30"/>
    </location>
</feature>
<evidence type="ECO:0000256" key="1">
    <source>
        <dbReference type="ARBA" id="ARBA00004651"/>
    </source>
</evidence>
<evidence type="ECO:0000259" key="8">
    <source>
        <dbReference type="PROSITE" id="PS50928"/>
    </source>
</evidence>
<dbReference type="InterPro" id="IPR045621">
    <property type="entry name" value="BPD_transp_1_N"/>
</dbReference>
<sequence>MARYLVRRLLQALFVLWAAFTLSYFVLFALPSDPVGIKLGGIDSTATPEEIAAVRDEYGIGDPVLLQYVKALRNAVTGDFGHSVQTGGEVRGMIADALPETLELTGLALLLTLVFGVGLALAATYARTRRLRQFLLSLPALGISMPVFWVGLLLIQVVSFQWRALPALGNEGFDSLILPAITMALPASAFIAQILAKSMTTALASPYIDTARAKGASRARIHIHHALRNAALPALTVFGVLAGNLLTESVVVETVFSRAGLGRVTAFAVDTQDVPVVQGVVVLSALVFVLVSLLVDLLYPLLDPRIATVPARRV</sequence>
<evidence type="ECO:0000313" key="10">
    <source>
        <dbReference type="Proteomes" id="UP001551482"/>
    </source>
</evidence>
<dbReference type="PANTHER" id="PTHR43163">
    <property type="entry name" value="DIPEPTIDE TRANSPORT SYSTEM PERMEASE PROTEIN DPPB-RELATED"/>
    <property type="match status" value="1"/>
</dbReference>
<keyword evidence="5 7" id="KW-1133">Transmembrane helix</keyword>
<evidence type="ECO:0000256" key="3">
    <source>
        <dbReference type="ARBA" id="ARBA00022475"/>
    </source>
</evidence>
<gene>
    <name evidence="9" type="ORF">AB0C36_38185</name>
</gene>
<evidence type="ECO:0000256" key="7">
    <source>
        <dbReference type="RuleBase" id="RU363032"/>
    </source>
</evidence>
<evidence type="ECO:0000256" key="6">
    <source>
        <dbReference type="ARBA" id="ARBA00023136"/>
    </source>
</evidence>
<dbReference type="CDD" id="cd06261">
    <property type="entry name" value="TM_PBP2"/>
    <property type="match status" value="1"/>
</dbReference>
<keyword evidence="2 7" id="KW-0813">Transport</keyword>
<protein>
    <submittedName>
        <fullName evidence="9">ABC transporter permease</fullName>
    </submittedName>
</protein>
<dbReference type="Pfam" id="PF00528">
    <property type="entry name" value="BPD_transp_1"/>
    <property type="match status" value="1"/>
</dbReference>
<dbReference type="Gene3D" id="1.10.3720.10">
    <property type="entry name" value="MetI-like"/>
    <property type="match status" value="1"/>
</dbReference>
<comment type="similarity">
    <text evidence="7">Belongs to the binding-protein-dependent transport system permease family.</text>
</comment>
<proteinExistence type="inferred from homology"/>
<dbReference type="Proteomes" id="UP001551482">
    <property type="component" value="Unassembled WGS sequence"/>
</dbReference>
<evidence type="ECO:0000256" key="5">
    <source>
        <dbReference type="ARBA" id="ARBA00022989"/>
    </source>
</evidence>
<feature type="transmembrane region" description="Helical" evidence="7">
    <location>
        <begin position="104"/>
        <end position="122"/>
    </location>
</feature>
<dbReference type="EMBL" id="JBEZFP010000167">
    <property type="protein sequence ID" value="MEU8139315.1"/>
    <property type="molecule type" value="Genomic_DNA"/>
</dbReference>
<feature type="transmembrane region" description="Helical" evidence="7">
    <location>
        <begin position="176"/>
        <end position="196"/>
    </location>
</feature>
<accession>A0ABV3DU86</accession>
<dbReference type="RefSeq" id="WP_358363338.1">
    <property type="nucleotide sequence ID" value="NZ_JBEZFP010000167.1"/>
</dbReference>
<comment type="subcellular location">
    <subcellularLocation>
        <location evidence="1 7">Cell membrane</location>
        <topology evidence="1 7">Multi-pass membrane protein</topology>
    </subcellularLocation>
</comment>
<dbReference type="InterPro" id="IPR000515">
    <property type="entry name" value="MetI-like"/>
</dbReference>
<keyword evidence="6 7" id="KW-0472">Membrane</keyword>
<evidence type="ECO:0000256" key="4">
    <source>
        <dbReference type="ARBA" id="ARBA00022692"/>
    </source>
</evidence>
<name>A0ABV3DU86_9ACTN</name>
<evidence type="ECO:0000313" key="9">
    <source>
        <dbReference type="EMBL" id="MEU8139315.1"/>
    </source>
</evidence>
<feature type="transmembrane region" description="Helical" evidence="7">
    <location>
        <begin position="134"/>
        <end position="156"/>
    </location>
</feature>
<reference evidence="9 10" key="1">
    <citation type="submission" date="2024-06" db="EMBL/GenBank/DDBJ databases">
        <title>The Natural Products Discovery Center: Release of the First 8490 Sequenced Strains for Exploring Actinobacteria Biosynthetic Diversity.</title>
        <authorList>
            <person name="Kalkreuter E."/>
            <person name="Kautsar S.A."/>
            <person name="Yang D."/>
            <person name="Bader C.D."/>
            <person name="Teijaro C.N."/>
            <person name="Fluegel L."/>
            <person name="Davis C.M."/>
            <person name="Simpson J.R."/>
            <person name="Lauterbach L."/>
            <person name="Steele A.D."/>
            <person name="Gui C."/>
            <person name="Meng S."/>
            <person name="Li G."/>
            <person name="Viehrig K."/>
            <person name="Ye F."/>
            <person name="Su P."/>
            <person name="Kiefer A.F."/>
            <person name="Nichols A."/>
            <person name="Cepeda A.J."/>
            <person name="Yan W."/>
            <person name="Fan B."/>
            <person name="Jiang Y."/>
            <person name="Adhikari A."/>
            <person name="Zheng C.-J."/>
            <person name="Schuster L."/>
            <person name="Cowan T.M."/>
            <person name="Smanski M.J."/>
            <person name="Chevrette M.G."/>
            <person name="De Carvalho L.P.S."/>
            <person name="Shen B."/>
        </authorList>
    </citation>
    <scope>NUCLEOTIDE SEQUENCE [LARGE SCALE GENOMIC DNA]</scope>
    <source>
        <strain evidence="9 10">NPDC048946</strain>
    </source>
</reference>
<dbReference type="Pfam" id="PF19300">
    <property type="entry name" value="BPD_transp_1_N"/>
    <property type="match status" value="1"/>
</dbReference>
<keyword evidence="10" id="KW-1185">Reference proteome</keyword>
<dbReference type="PANTHER" id="PTHR43163:SF6">
    <property type="entry name" value="DIPEPTIDE TRANSPORT SYSTEM PERMEASE PROTEIN DPPB-RELATED"/>
    <property type="match status" value="1"/>
</dbReference>
<dbReference type="PROSITE" id="PS50928">
    <property type="entry name" value="ABC_TM1"/>
    <property type="match status" value="1"/>
</dbReference>